<dbReference type="GO" id="GO:0031501">
    <property type="term" value="C:mannosyltransferase complex"/>
    <property type="evidence" value="ECO:0007669"/>
    <property type="project" value="TreeGrafter"/>
</dbReference>
<dbReference type="AlphaFoldDB" id="A0A1I7XEA9"/>
<evidence type="ECO:0000256" key="2">
    <source>
        <dbReference type="ARBA" id="ARBA00004687"/>
    </source>
</evidence>
<feature type="transmembrane region" description="Helical" evidence="11">
    <location>
        <begin position="157"/>
        <end position="174"/>
    </location>
</feature>
<evidence type="ECO:0000256" key="5">
    <source>
        <dbReference type="ARBA" id="ARBA00022676"/>
    </source>
</evidence>
<dbReference type="Proteomes" id="UP000095283">
    <property type="component" value="Unplaced"/>
</dbReference>
<feature type="transmembrane region" description="Helical" evidence="11">
    <location>
        <begin position="79"/>
        <end position="102"/>
    </location>
</feature>
<evidence type="ECO:0000256" key="4">
    <source>
        <dbReference type="ARBA" id="ARBA00022502"/>
    </source>
</evidence>
<dbReference type="PANTHER" id="PTHR12468:SF2">
    <property type="entry name" value="GPI MANNOSYLTRANSFERASE 2"/>
    <property type="match status" value="1"/>
</dbReference>
<keyword evidence="8 11" id="KW-0256">Endoplasmic reticulum</keyword>
<keyword evidence="4 11" id="KW-0337">GPI-anchor biosynthesis</keyword>
<feature type="transmembrane region" description="Helical" evidence="11">
    <location>
        <begin position="273"/>
        <end position="299"/>
    </location>
</feature>
<proteinExistence type="inferred from homology"/>
<protein>
    <recommendedName>
        <fullName evidence="11">GPI mannosyltransferase 2</fullName>
        <ecNumber evidence="11">2.4.1.-</ecNumber>
    </recommendedName>
</protein>
<comment type="function">
    <text evidence="11">Mannosyltransferase involved in glycosylphosphatidylinositol-anchor biosynthesis.</text>
</comment>
<dbReference type="InterPro" id="IPR007315">
    <property type="entry name" value="PIG-V/Gpi18"/>
</dbReference>
<keyword evidence="9 11" id="KW-1133">Transmembrane helix</keyword>
<dbReference type="GO" id="GO:0004376">
    <property type="term" value="F:GPI mannosyltransferase activity"/>
    <property type="evidence" value="ECO:0007669"/>
    <property type="project" value="InterPro"/>
</dbReference>
<feature type="transmembrane region" description="Helical" evidence="11">
    <location>
        <begin position="186"/>
        <end position="206"/>
    </location>
</feature>
<keyword evidence="6 11" id="KW-0808">Transferase</keyword>
<evidence type="ECO:0000313" key="13">
    <source>
        <dbReference type="WBParaSite" id="Hba_15992"/>
    </source>
</evidence>
<keyword evidence="5 11" id="KW-0328">Glycosyltransferase</keyword>
<comment type="caution">
    <text evidence="11">Lacks conserved residue(s) required for the propagation of feature annotation.</text>
</comment>
<dbReference type="EC" id="2.4.1.-" evidence="11"/>
<sequence>MYCLLTFTGILLLLENRPSFFVRYIGSLFCFGLSYATRSNGFVNIGYIVFFCLLKFIFRRDQEHQNKCTVIFRQPMYFVIKEAISFVLKLVFAVVAISLPVYLHGRRQQILFCSQGPVPSHFARYAAENGLITMGQIERIGWCGSIFHVLANGGDHIPYTLHALFMACGALFIYNSELHRYKIIQVLTRMLFSSSPFPYIVFARWISDITPQLHWLFSIIYMDDAIQSQDLKINGHRTEIMEVDTKLTYHPCLNQRHSPFFHSRESILSEPNVALRLVLLVFAVLFLTIFVFYCIYLVVRCIRYQNAFTRMKERRVSLIQAGMIDPDFGSRRPSST</sequence>
<evidence type="ECO:0000256" key="6">
    <source>
        <dbReference type="ARBA" id="ARBA00022679"/>
    </source>
</evidence>
<dbReference type="WBParaSite" id="Hba_15992">
    <property type="protein sequence ID" value="Hba_15992"/>
    <property type="gene ID" value="Hba_15992"/>
</dbReference>
<evidence type="ECO:0000256" key="8">
    <source>
        <dbReference type="ARBA" id="ARBA00022824"/>
    </source>
</evidence>
<dbReference type="GO" id="GO:0006506">
    <property type="term" value="P:GPI anchor biosynthetic process"/>
    <property type="evidence" value="ECO:0007669"/>
    <property type="project" value="UniProtKB-KW"/>
</dbReference>
<evidence type="ECO:0000256" key="9">
    <source>
        <dbReference type="ARBA" id="ARBA00022989"/>
    </source>
</evidence>
<accession>A0A1I7XEA9</accession>
<evidence type="ECO:0000256" key="7">
    <source>
        <dbReference type="ARBA" id="ARBA00022692"/>
    </source>
</evidence>
<reference evidence="13" key="1">
    <citation type="submission" date="2016-11" db="UniProtKB">
        <authorList>
            <consortium name="WormBaseParasite"/>
        </authorList>
    </citation>
    <scope>IDENTIFICATION</scope>
</reference>
<evidence type="ECO:0000256" key="1">
    <source>
        <dbReference type="ARBA" id="ARBA00004477"/>
    </source>
</evidence>
<dbReference type="PANTHER" id="PTHR12468">
    <property type="entry name" value="GPI MANNOSYLTRANSFERASE 2"/>
    <property type="match status" value="1"/>
</dbReference>
<name>A0A1I7XEA9_HETBA</name>
<keyword evidence="12" id="KW-1185">Reference proteome</keyword>
<evidence type="ECO:0000256" key="11">
    <source>
        <dbReference type="RuleBase" id="RU363112"/>
    </source>
</evidence>
<keyword evidence="7 11" id="KW-0812">Transmembrane</keyword>
<evidence type="ECO:0000256" key="3">
    <source>
        <dbReference type="ARBA" id="ARBA00008698"/>
    </source>
</evidence>
<organism evidence="12 13">
    <name type="scientific">Heterorhabditis bacteriophora</name>
    <name type="common">Entomopathogenic nematode worm</name>
    <dbReference type="NCBI Taxonomy" id="37862"/>
    <lineage>
        <taxon>Eukaryota</taxon>
        <taxon>Metazoa</taxon>
        <taxon>Ecdysozoa</taxon>
        <taxon>Nematoda</taxon>
        <taxon>Chromadorea</taxon>
        <taxon>Rhabditida</taxon>
        <taxon>Rhabditina</taxon>
        <taxon>Rhabditomorpha</taxon>
        <taxon>Strongyloidea</taxon>
        <taxon>Heterorhabditidae</taxon>
        <taxon>Heterorhabditis</taxon>
    </lineage>
</organism>
<comment type="similarity">
    <text evidence="3 11">Belongs to the PIGV family.</text>
</comment>
<dbReference type="GO" id="GO:0000009">
    <property type="term" value="F:alpha-1,6-mannosyltransferase activity"/>
    <property type="evidence" value="ECO:0007669"/>
    <property type="project" value="InterPro"/>
</dbReference>
<dbReference type="GO" id="GO:0005789">
    <property type="term" value="C:endoplasmic reticulum membrane"/>
    <property type="evidence" value="ECO:0007669"/>
    <property type="project" value="UniProtKB-SubCell"/>
</dbReference>
<keyword evidence="10 11" id="KW-0472">Membrane</keyword>
<feature type="transmembrane region" description="Helical" evidence="11">
    <location>
        <begin position="42"/>
        <end position="58"/>
    </location>
</feature>
<comment type="pathway">
    <text evidence="2 11">Glycolipid biosynthesis; glycosylphosphatidylinositol-anchor biosynthesis.</text>
</comment>
<evidence type="ECO:0000313" key="12">
    <source>
        <dbReference type="Proteomes" id="UP000095283"/>
    </source>
</evidence>
<comment type="subcellular location">
    <subcellularLocation>
        <location evidence="1 11">Endoplasmic reticulum membrane</location>
        <topology evidence="1 11">Multi-pass membrane protein</topology>
    </subcellularLocation>
</comment>
<evidence type="ECO:0000256" key="10">
    <source>
        <dbReference type="ARBA" id="ARBA00023136"/>
    </source>
</evidence>